<proteinExistence type="predicted"/>
<dbReference type="InterPro" id="IPR050266">
    <property type="entry name" value="AB_hydrolase_sf"/>
</dbReference>
<sequence>MPLFPEELVLPRPGAGPSTRCPIPAPPESSFTETFGALLPPTKYVNTSNGKAAYYDISPSLSGSSTTTPDRVLLIHGVQTPALGLLPLSRALQDSFPHRHFVLFDLWGHGLSDTPFLPHESSLFHQLIDALFKQLEWTSAHLIGFSFGGALTAGYTASRTLRVESFTLIAPAGLMRSSELAPEEQGHMRGGGDESVARKWVHNWLNGGELVVPADWKERVAKGEVVAPALREWQLREHGGHVASVVGMIRDGGAFDDHATFVEAARTGIPSLAILGGLDNICSSQDLKDVGITNVAIVPEVGHEVVRQRVPEVATLISEFWKTMDHANSRGIRKS</sequence>
<dbReference type="PANTHER" id="PTHR43798">
    <property type="entry name" value="MONOACYLGLYCEROL LIPASE"/>
    <property type="match status" value="1"/>
</dbReference>
<evidence type="ECO:0000313" key="2">
    <source>
        <dbReference type="EMBL" id="KAF1980441.1"/>
    </source>
</evidence>
<feature type="domain" description="AB hydrolase-1" evidence="1">
    <location>
        <begin position="72"/>
        <end position="307"/>
    </location>
</feature>
<keyword evidence="2" id="KW-0378">Hydrolase</keyword>
<evidence type="ECO:0000259" key="1">
    <source>
        <dbReference type="Pfam" id="PF12697"/>
    </source>
</evidence>
<dbReference type="InterPro" id="IPR000073">
    <property type="entry name" value="AB_hydrolase_1"/>
</dbReference>
<dbReference type="GO" id="GO:0016020">
    <property type="term" value="C:membrane"/>
    <property type="evidence" value="ECO:0007669"/>
    <property type="project" value="TreeGrafter"/>
</dbReference>
<name>A0A6A5VT63_9PLEO</name>
<dbReference type="GO" id="GO:0016787">
    <property type="term" value="F:hydrolase activity"/>
    <property type="evidence" value="ECO:0007669"/>
    <property type="project" value="UniProtKB-KW"/>
</dbReference>
<gene>
    <name evidence="2" type="ORF">BU23DRAFT_522520</name>
</gene>
<organism evidence="2 3">
    <name type="scientific">Bimuria novae-zelandiae CBS 107.79</name>
    <dbReference type="NCBI Taxonomy" id="1447943"/>
    <lineage>
        <taxon>Eukaryota</taxon>
        <taxon>Fungi</taxon>
        <taxon>Dikarya</taxon>
        <taxon>Ascomycota</taxon>
        <taxon>Pezizomycotina</taxon>
        <taxon>Dothideomycetes</taxon>
        <taxon>Pleosporomycetidae</taxon>
        <taxon>Pleosporales</taxon>
        <taxon>Massarineae</taxon>
        <taxon>Didymosphaeriaceae</taxon>
        <taxon>Bimuria</taxon>
    </lineage>
</organism>
<dbReference type="Gene3D" id="3.40.50.1820">
    <property type="entry name" value="alpha/beta hydrolase"/>
    <property type="match status" value="1"/>
</dbReference>
<accession>A0A6A5VT63</accession>
<dbReference type="InterPro" id="IPR029058">
    <property type="entry name" value="AB_hydrolase_fold"/>
</dbReference>
<keyword evidence="3" id="KW-1185">Reference proteome</keyword>
<dbReference type="PANTHER" id="PTHR43798:SF33">
    <property type="entry name" value="HYDROLASE, PUTATIVE (AFU_ORTHOLOGUE AFUA_2G14860)-RELATED"/>
    <property type="match status" value="1"/>
</dbReference>
<dbReference type="Pfam" id="PF12697">
    <property type="entry name" value="Abhydrolase_6"/>
    <property type="match status" value="1"/>
</dbReference>
<dbReference type="Proteomes" id="UP000800036">
    <property type="component" value="Unassembled WGS sequence"/>
</dbReference>
<reference evidence="2" key="1">
    <citation type="journal article" date="2020" name="Stud. Mycol.">
        <title>101 Dothideomycetes genomes: a test case for predicting lifestyles and emergence of pathogens.</title>
        <authorList>
            <person name="Haridas S."/>
            <person name="Albert R."/>
            <person name="Binder M."/>
            <person name="Bloem J."/>
            <person name="Labutti K."/>
            <person name="Salamov A."/>
            <person name="Andreopoulos B."/>
            <person name="Baker S."/>
            <person name="Barry K."/>
            <person name="Bills G."/>
            <person name="Bluhm B."/>
            <person name="Cannon C."/>
            <person name="Castanera R."/>
            <person name="Culley D."/>
            <person name="Daum C."/>
            <person name="Ezra D."/>
            <person name="Gonzalez J."/>
            <person name="Henrissat B."/>
            <person name="Kuo A."/>
            <person name="Liang C."/>
            <person name="Lipzen A."/>
            <person name="Lutzoni F."/>
            <person name="Magnuson J."/>
            <person name="Mondo S."/>
            <person name="Nolan M."/>
            <person name="Ohm R."/>
            <person name="Pangilinan J."/>
            <person name="Park H.-J."/>
            <person name="Ramirez L."/>
            <person name="Alfaro M."/>
            <person name="Sun H."/>
            <person name="Tritt A."/>
            <person name="Yoshinaga Y."/>
            <person name="Zwiers L.-H."/>
            <person name="Turgeon B."/>
            <person name="Goodwin S."/>
            <person name="Spatafora J."/>
            <person name="Crous P."/>
            <person name="Grigoriev I."/>
        </authorList>
    </citation>
    <scope>NUCLEOTIDE SEQUENCE</scope>
    <source>
        <strain evidence="2">CBS 107.79</strain>
    </source>
</reference>
<dbReference type="SUPFAM" id="SSF53474">
    <property type="entry name" value="alpha/beta-Hydrolases"/>
    <property type="match status" value="1"/>
</dbReference>
<dbReference type="EMBL" id="ML976656">
    <property type="protein sequence ID" value="KAF1980441.1"/>
    <property type="molecule type" value="Genomic_DNA"/>
</dbReference>
<protein>
    <submittedName>
        <fullName evidence="2">Alpha/beta-hydrolase</fullName>
    </submittedName>
</protein>
<dbReference type="OrthoDB" id="408373at2759"/>
<dbReference type="AlphaFoldDB" id="A0A6A5VT63"/>
<evidence type="ECO:0000313" key="3">
    <source>
        <dbReference type="Proteomes" id="UP000800036"/>
    </source>
</evidence>